<feature type="region of interest" description="Disordered" evidence="1">
    <location>
        <begin position="91"/>
        <end position="119"/>
    </location>
</feature>
<protein>
    <recommendedName>
        <fullName evidence="2">DUF4325 domain-containing protein</fullName>
    </recommendedName>
</protein>
<dbReference type="EMBL" id="UINC01014381">
    <property type="protein sequence ID" value="SVA61377.1"/>
    <property type="molecule type" value="Genomic_DNA"/>
</dbReference>
<feature type="domain" description="DUF4325" evidence="2">
    <location>
        <begin position="18"/>
        <end position="79"/>
    </location>
</feature>
<sequence length="119" mass="13716">MKIKLVSTIGVHCSSIDDGQEFFNQIYPEFKEGRSVEVDFKGIESILTPFLRNSIGRLLDYLGKETVMERLILCNISQDQLKQINNYIDQTDQEQTQNDSRESLMELFEEDELGDDSGM</sequence>
<feature type="compositionally biased region" description="Acidic residues" evidence="1">
    <location>
        <begin position="107"/>
        <end position="119"/>
    </location>
</feature>
<evidence type="ECO:0000313" key="3">
    <source>
        <dbReference type="EMBL" id="SVA61377.1"/>
    </source>
</evidence>
<evidence type="ECO:0000256" key="1">
    <source>
        <dbReference type="SAM" id="MobiDB-lite"/>
    </source>
</evidence>
<dbReference type="InterPro" id="IPR025474">
    <property type="entry name" value="DUF4325"/>
</dbReference>
<proteinExistence type="predicted"/>
<gene>
    <name evidence="3" type="ORF">METZ01_LOCUS114231</name>
</gene>
<dbReference type="AlphaFoldDB" id="A0A381XB29"/>
<organism evidence="3">
    <name type="scientific">marine metagenome</name>
    <dbReference type="NCBI Taxonomy" id="408172"/>
    <lineage>
        <taxon>unclassified sequences</taxon>
        <taxon>metagenomes</taxon>
        <taxon>ecological metagenomes</taxon>
    </lineage>
</organism>
<accession>A0A381XB29</accession>
<evidence type="ECO:0000259" key="2">
    <source>
        <dbReference type="Pfam" id="PF14213"/>
    </source>
</evidence>
<name>A0A381XB29_9ZZZZ</name>
<reference evidence="3" key="1">
    <citation type="submission" date="2018-05" db="EMBL/GenBank/DDBJ databases">
        <authorList>
            <person name="Lanie J.A."/>
            <person name="Ng W.-L."/>
            <person name="Kazmierczak K.M."/>
            <person name="Andrzejewski T.M."/>
            <person name="Davidsen T.M."/>
            <person name="Wayne K.J."/>
            <person name="Tettelin H."/>
            <person name="Glass J.I."/>
            <person name="Rusch D."/>
            <person name="Podicherti R."/>
            <person name="Tsui H.-C.T."/>
            <person name="Winkler M.E."/>
        </authorList>
    </citation>
    <scope>NUCLEOTIDE SEQUENCE</scope>
</reference>
<dbReference type="Pfam" id="PF14213">
    <property type="entry name" value="DUF4325"/>
    <property type="match status" value="1"/>
</dbReference>